<protein>
    <submittedName>
        <fullName evidence="2">Uncharacterized protein</fullName>
    </submittedName>
</protein>
<comment type="caution">
    <text evidence="2">The sequence shown here is derived from an EMBL/GenBank/DDBJ whole genome shotgun (WGS) entry which is preliminary data.</text>
</comment>
<organism evidence="2 3">
    <name type="scientific">Riccia sorocarpa</name>
    <dbReference type="NCBI Taxonomy" id="122646"/>
    <lineage>
        <taxon>Eukaryota</taxon>
        <taxon>Viridiplantae</taxon>
        <taxon>Streptophyta</taxon>
        <taxon>Embryophyta</taxon>
        <taxon>Marchantiophyta</taxon>
        <taxon>Marchantiopsida</taxon>
        <taxon>Marchantiidae</taxon>
        <taxon>Marchantiales</taxon>
        <taxon>Ricciaceae</taxon>
        <taxon>Riccia</taxon>
    </lineage>
</organism>
<keyword evidence="3" id="KW-1185">Reference proteome</keyword>
<proteinExistence type="predicted"/>
<sequence length="125" mass="13303">MTLILTIKVKRVSVKADGAALSLMDTQNTEQTESDESERIRLDLERLFGPEGGSEEELSEAEGNIEDFPPATSLIPEELYGDAVPPLVGFGTILEGYDGAYRAGIEVGGCGPADPREGVLFGTTL</sequence>
<gene>
    <name evidence="2" type="ORF">R1sor_010482</name>
</gene>
<reference evidence="2 3" key="1">
    <citation type="submission" date="2024-09" db="EMBL/GenBank/DDBJ databases">
        <title>Chromosome-scale assembly of Riccia sorocarpa.</title>
        <authorList>
            <person name="Paukszto L."/>
        </authorList>
    </citation>
    <scope>NUCLEOTIDE SEQUENCE [LARGE SCALE GENOMIC DNA]</scope>
    <source>
        <strain evidence="2">LP-2024</strain>
        <tissue evidence="2">Aerial parts of the thallus</tissue>
    </source>
</reference>
<evidence type="ECO:0000313" key="3">
    <source>
        <dbReference type="Proteomes" id="UP001633002"/>
    </source>
</evidence>
<evidence type="ECO:0000313" key="2">
    <source>
        <dbReference type="EMBL" id="KAL3696406.1"/>
    </source>
</evidence>
<dbReference type="Proteomes" id="UP001633002">
    <property type="component" value="Unassembled WGS sequence"/>
</dbReference>
<feature type="compositionally biased region" description="Acidic residues" evidence="1">
    <location>
        <begin position="53"/>
        <end position="65"/>
    </location>
</feature>
<feature type="region of interest" description="Disordered" evidence="1">
    <location>
        <begin position="49"/>
        <end position="70"/>
    </location>
</feature>
<evidence type="ECO:0000256" key="1">
    <source>
        <dbReference type="SAM" id="MobiDB-lite"/>
    </source>
</evidence>
<name>A0ABD3HZK5_9MARC</name>
<dbReference type="EMBL" id="JBJQOH010000002">
    <property type="protein sequence ID" value="KAL3696406.1"/>
    <property type="molecule type" value="Genomic_DNA"/>
</dbReference>
<accession>A0ABD3HZK5</accession>
<dbReference type="AlphaFoldDB" id="A0ABD3HZK5"/>